<feature type="domain" description="Peptidase M16 N-terminal" evidence="2">
    <location>
        <begin position="43"/>
        <end position="186"/>
    </location>
</feature>
<evidence type="ECO:0000256" key="1">
    <source>
        <dbReference type="SAM" id="SignalP"/>
    </source>
</evidence>
<dbReference type="Pfam" id="PF05193">
    <property type="entry name" value="Peptidase_M16_C"/>
    <property type="match status" value="1"/>
</dbReference>
<keyword evidence="1" id="KW-0732">Signal</keyword>
<feature type="domain" description="Peptidase M16 C-terminal" evidence="3">
    <location>
        <begin position="193"/>
        <end position="368"/>
    </location>
</feature>
<dbReference type="GO" id="GO:0046872">
    <property type="term" value="F:metal ion binding"/>
    <property type="evidence" value="ECO:0007669"/>
    <property type="project" value="InterPro"/>
</dbReference>
<sequence>MSLRIRATALIAGLVLAAFAATSARAVEVRRVVSDGGIEAWLVEDHSNPIVSLELAFRGGASLDPEGKAGLANVVSGLLDEGAGDLDSQAFQRKLAEDAIKLSFDVGRDSFRGSLQTMKENLDKAIGLLSLSLAQPRFDEEPIRRIKSQILANLARKSQDPSSIANRTLDRVVFPDHPYGRPVEGTQDSVKAVTRADMQEFAATRFARDRLVVGVAGDITPAELKPLLDKAFGDLPESNGDLPPVPEVEARGEGDIVVIEEPVPQSWIAFAHNGIRRDDPDYYAANLVEYVLGGGSFASRLYEEVREKRGLVYSIYTYLQPMDHGALVAGGLGTSNASVGQALSVVREEWRRMAEEGPTAEELADAKTYMTGSFPLRLSSTGSIAGILTAMQLENLGIDYIDRRKELIEKVTLEQARRVASELLNPDNLAVVVVGKPEGVEATRPAPGGRS</sequence>
<evidence type="ECO:0000259" key="3">
    <source>
        <dbReference type="Pfam" id="PF05193"/>
    </source>
</evidence>
<dbReference type="PANTHER" id="PTHR11851:SF224">
    <property type="entry name" value="PROCESSING PROTEASE"/>
    <property type="match status" value="1"/>
</dbReference>
<feature type="signal peptide" evidence="1">
    <location>
        <begin position="1"/>
        <end position="20"/>
    </location>
</feature>
<gene>
    <name evidence="4" type="ORF">DRB17_17575</name>
</gene>
<dbReference type="PANTHER" id="PTHR11851">
    <property type="entry name" value="METALLOPROTEASE"/>
    <property type="match status" value="1"/>
</dbReference>
<dbReference type="Pfam" id="PF00675">
    <property type="entry name" value="Peptidase_M16"/>
    <property type="match status" value="1"/>
</dbReference>
<dbReference type="AlphaFoldDB" id="A0A369T597"/>
<dbReference type="RefSeq" id="WP_114583539.1">
    <property type="nucleotide sequence ID" value="NZ_QPMH01000025.1"/>
</dbReference>
<evidence type="ECO:0000313" key="4">
    <source>
        <dbReference type="EMBL" id="RDD60511.1"/>
    </source>
</evidence>
<dbReference type="InterPro" id="IPR011249">
    <property type="entry name" value="Metalloenz_LuxS/M16"/>
</dbReference>
<evidence type="ECO:0000259" key="2">
    <source>
        <dbReference type="Pfam" id="PF00675"/>
    </source>
</evidence>
<accession>A0A369T597</accession>
<dbReference type="Gene3D" id="3.30.830.10">
    <property type="entry name" value="Metalloenzyme, LuxS/M16 peptidase-like"/>
    <property type="match status" value="2"/>
</dbReference>
<dbReference type="InterPro" id="IPR050361">
    <property type="entry name" value="MPP/UQCRC_Complex"/>
</dbReference>
<proteinExistence type="predicted"/>
<dbReference type="InterPro" id="IPR011765">
    <property type="entry name" value="Pept_M16_N"/>
</dbReference>
<name>A0A369T597_9PROT</name>
<feature type="chain" id="PRO_5016894423" evidence="1">
    <location>
        <begin position="21"/>
        <end position="451"/>
    </location>
</feature>
<organism evidence="4 5">
    <name type="scientific">Ferruginivarius sediminum</name>
    <dbReference type="NCBI Taxonomy" id="2661937"/>
    <lineage>
        <taxon>Bacteria</taxon>
        <taxon>Pseudomonadati</taxon>
        <taxon>Pseudomonadota</taxon>
        <taxon>Alphaproteobacteria</taxon>
        <taxon>Rhodospirillales</taxon>
        <taxon>Rhodospirillaceae</taxon>
        <taxon>Ferruginivarius</taxon>
    </lineage>
</organism>
<comment type="caution">
    <text evidence="4">The sequence shown here is derived from an EMBL/GenBank/DDBJ whole genome shotgun (WGS) entry which is preliminary data.</text>
</comment>
<keyword evidence="5" id="KW-1185">Reference proteome</keyword>
<reference evidence="4 5" key="1">
    <citation type="submission" date="2018-07" db="EMBL/GenBank/DDBJ databases">
        <title>Venubactetium sediminum gen. nov., sp. nov., isolated from a marine solar saltern.</title>
        <authorList>
            <person name="Wang S."/>
        </authorList>
    </citation>
    <scope>NUCLEOTIDE SEQUENCE [LARGE SCALE GENOMIC DNA]</scope>
    <source>
        <strain evidence="4 5">WD2A32</strain>
    </source>
</reference>
<dbReference type="EMBL" id="QPMH01000025">
    <property type="protein sequence ID" value="RDD60511.1"/>
    <property type="molecule type" value="Genomic_DNA"/>
</dbReference>
<dbReference type="Proteomes" id="UP000253941">
    <property type="component" value="Unassembled WGS sequence"/>
</dbReference>
<protein>
    <submittedName>
        <fullName evidence="4">Insulinase family protein</fullName>
    </submittedName>
</protein>
<dbReference type="InterPro" id="IPR007863">
    <property type="entry name" value="Peptidase_M16_C"/>
</dbReference>
<evidence type="ECO:0000313" key="5">
    <source>
        <dbReference type="Proteomes" id="UP000253941"/>
    </source>
</evidence>
<dbReference type="SUPFAM" id="SSF63411">
    <property type="entry name" value="LuxS/MPP-like metallohydrolase"/>
    <property type="match status" value="2"/>
</dbReference>